<comment type="caution">
    <text evidence="3">The sequence shown here is derived from an EMBL/GenBank/DDBJ whole genome shotgun (WGS) entry which is preliminary data.</text>
</comment>
<dbReference type="AlphaFoldDB" id="A0A839K416"/>
<feature type="transmembrane region" description="Helical" evidence="2">
    <location>
        <begin position="171"/>
        <end position="192"/>
    </location>
</feature>
<gene>
    <name evidence="3" type="ORF">H0486_14650</name>
</gene>
<evidence type="ECO:0000256" key="2">
    <source>
        <dbReference type="SAM" id="Phobius"/>
    </source>
</evidence>
<keyword evidence="2" id="KW-0812">Transmembrane</keyword>
<feature type="transmembrane region" description="Helical" evidence="2">
    <location>
        <begin position="442"/>
        <end position="462"/>
    </location>
</feature>
<reference evidence="3 4" key="1">
    <citation type="submission" date="2020-07" db="EMBL/GenBank/DDBJ databases">
        <title>Characterization and genome sequencing of isolate MD1, a novel member within the family Lachnospiraceae.</title>
        <authorList>
            <person name="Rettenmaier R."/>
            <person name="Di Bello L."/>
            <person name="Zinser C."/>
            <person name="Scheitz K."/>
            <person name="Liebl W."/>
            <person name="Zverlov V."/>
        </authorList>
    </citation>
    <scope>NUCLEOTIDE SEQUENCE [LARGE SCALE GENOMIC DNA]</scope>
    <source>
        <strain evidence="3 4">MD1</strain>
    </source>
</reference>
<dbReference type="EMBL" id="JACEGA010000001">
    <property type="protein sequence ID" value="MBB2184118.1"/>
    <property type="molecule type" value="Genomic_DNA"/>
</dbReference>
<feature type="transmembrane region" description="Helical" evidence="2">
    <location>
        <begin position="341"/>
        <end position="358"/>
    </location>
</feature>
<feature type="transmembrane region" description="Helical" evidence="2">
    <location>
        <begin position="100"/>
        <end position="118"/>
    </location>
</feature>
<dbReference type="InterPro" id="IPR036259">
    <property type="entry name" value="MFS_trans_sf"/>
</dbReference>
<feature type="transmembrane region" description="Helical" evidence="2">
    <location>
        <begin position="280"/>
        <end position="297"/>
    </location>
</feature>
<dbReference type="InterPro" id="IPR011701">
    <property type="entry name" value="MFS"/>
</dbReference>
<feature type="transmembrane region" description="Helical" evidence="2">
    <location>
        <begin position="71"/>
        <end position="93"/>
    </location>
</feature>
<keyword evidence="4" id="KW-1185">Reference proteome</keyword>
<sequence>MFLNLMYVHRYLMGQVRRIYFMALPESKEDYKKSRICYTTADTAAQTIAQLVGGTFLATLMSHTGISDANIGIITSLVSLAALSQLFLINFFTRLKKYKFLVTVTALQRSLFALIYLIPLLGISNNIKSYFIVLLYFVGQIFVQIGLPASQDWIASLVPGRLRGKYFSIKDSVAVFVVSSLMLIGGMILDYYKERNILTGFIIIGVFILILTAINVIGFSKMKEPKTSYINEHGKEMHGRLAKRAREIEKAETANHTGILVELKGAFCDRRFRKVFSVQCLYTLSFYICTPFIPSYQINELKLSYTFMMLVSFILNLYRIYIAPKVGRMADRHGMAKVLRYFLLALGLNFLIVALTIPGNAYPLHIIGSFLSSTAWAFVGIGLFGLQLDFFKSEKRMIWLTITSSVSGVFGFVVSILGGALLNTLQKMNLIFFGIQIYAQQVLSLLGFLILLFTFFYIKYFIETEKVDINRKDGRA</sequence>
<name>A0A839K416_9FIRM</name>
<dbReference type="PANTHER" id="PTHR23526:SF2">
    <property type="entry name" value="MAJOR FACILITATOR SUPERFAMILY (MFS) PROFILE DOMAIN-CONTAINING PROTEIN"/>
    <property type="match status" value="1"/>
</dbReference>
<dbReference type="PANTHER" id="PTHR23526">
    <property type="entry name" value="INTEGRAL MEMBRANE TRANSPORT PROTEIN-RELATED"/>
    <property type="match status" value="1"/>
</dbReference>
<accession>A0A839K416</accession>
<dbReference type="Proteomes" id="UP000574276">
    <property type="component" value="Unassembled WGS sequence"/>
</dbReference>
<dbReference type="SUPFAM" id="SSF103473">
    <property type="entry name" value="MFS general substrate transporter"/>
    <property type="match status" value="1"/>
</dbReference>
<evidence type="ECO:0000256" key="1">
    <source>
        <dbReference type="ARBA" id="ARBA00004651"/>
    </source>
</evidence>
<feature type="transmembrane region" description="Helical" evidence="2">
    <location>
        <begin position="130"/>
        <end position="150"/>
    </location>
</feature>
<proteinExistence type="predicted"/>
<dbReference type="Pfam" id="PF07690">
    <property type="entry name" value="MFS_1"/>
    <property type="match status" value="1"/>
</dbReference>
<dbReference type="InterPro" id="IPR052528">
    <property type="entry name" value="Sugar_transport-like"/>
</dbReference>
<keyword evidence="2" id="KW-1133">Transmembrane helix</keyword>
<feature type="transmembrane region" description="Helical" evidence="2">
    <location>
        <begin position="303"/>
        <end position="321"/>
    </location>
</feature>
<organism evidence="3 4">
    <name type="scientific">Variimorphobacter saccharofermentans</name>
    <dbReference type="NCBI Taxonomy" id="2755051"/>
    <lineage>
        <taxon>Bacteria</taxon>
        <taxon>Bacillati</taxon>
        <taxon>Bacillota</taxon>
        <taxon>Clostridia</taxon>
        <taxon>Lachnospirales</taxon>
        <taxon>Lachnospiraceae</taxon>
        <taxon>Variimorphobacter</taxon>
    </lineage>
</organism>
<dbReference type="GO" id="GO:0005886">
    <property type="term" value="C:plasma membrane"/>
    <property type="evidence" value="ECO:0007669"/>
    <property type="project" value="UniProtKB-SubCell"/>
</dbReference>
<dbReference type="GO" id="GO:0022857">
    <property type="term" value="F:transmembrane transporter activity"/>
    <property type="evidence" value="ECO:0007669"/>
    <property type="project" value="InterPro"/>
</dbReference>
<feature type="transmembrane region" description="Helical" evidence="2">
    <location>
        <begin position="398"/>
        <end position="422"/>
    </location>
</feature>
<dbReference type="RefSeq" id="WP_228353712.1">
    <property type="nucleotide sequence ID" value="NZ_JACEGA010000001.1"/>
</dbReference>
<protein>
    <submittedName>
        <fullName evidence="3">MFS transporter</fullName>
    </submittedName>
</protein>
<evidence type="ECO:0000313" key="4">
    <source>
        <dbReference type="Proteomes" id="UP000574276"/>
    </source>
</evidence>
<feature type="transmembrane region" description="Helical" evidence="2">
    <location>
        <begin position="198"/>
        <end position="219"/>
    </location>
</feature>
<evidence type="ECO:0000313" key="3">
    <source>
        <dbReference type="EMBL" id="MBB2184118.1"/>
    </source>
</evidence>
<comment type="subcellular location">
    <subcellularLocation>
        <location evidence="1">Cell membrane</location>
        <topology evidence="1">Multi-pass membrane protein</topology>
    </subcellularLocation>
</comment>
<keyword evidence="2" id="KW-0472">Membrane</keyword>
<feature type="transmembrane region" description="Helical" evidence="2">
    <location>
        <begin position="364"/>
        <end position="386"/>
    </location>
</feature>
<dbReference type="Gene3D" id="1.20.1250.20">
    <property type="entry name" value="MFS general substrate transporter like domains"/>
    <property type="match status" value="2"/>
</dbReference>